<dbReference type="KEGG" id="bor:COCMIDRAFT_27051"/>
<gene>
    <name evidence="2" type="ORF">COCMIDRAFT_27051</name>
</gene>
<dbReference type="RefSeq" id="XP_007688823.1">
    <property type="nucleotide sequence ID" value="XM_007690633.1"/>
</dbReference>
<proteinExistence type="predicted"/>
<dbReference type="HOGENOM" id="CLU_1128895_0_0_1"/>
<keyword evidence="3" id="KW-1185">Reference proteome</keyword>
<name>W6ZAX4_COCMI</name>
<dbReference type="EMBL" id="KI964000">
    <property type="protein sequence ID" value="EUC44619.1"/>
    <property type="molecule type" value="Genomic_DNA"/>
</dbReference>
<evidence type="ECO:0000313" key="3">
    <source>
        <dbReference type="Proteomes" id="UP000054032"/>
    </source>
</evidence>
<sequence>MPHSYNALFESSMTTTASMLPSRSNATHIIVPKASCQTASRCPVDLVKSKHMEIVLDFKWLDHKCVESFLSIVSQPEKFHGFLIDEKNLREQRLADWIISSPEEENVVGLEEPPPYTNAKHKRSRGAHSHSYAENSYPPNRKTDVNDPSTLKNNVRCVVLNRFPAMVASFIDRFRSASPSSSSSIYPTPPPPKQQHLHSNPSANSVCPLQNVPSNMLKRNSPPFPTTYSIMQIPSVWQPTRNSSKP</sequence>
<protein>
    <submittedName>
        <fullName evidence="2">Uncharacterized protein</fullName>
    </submittedName>
</protein>
<accession>W6ZAX4</accession>
<dbReference type="Proteomes" id="UP000054032">
    <property type="component" value="Unassembled WGS sequence"/>
</dbReference>
<dbReference type="OrthoDB" id="3737134at2759"/>
<dbReference type="AlphaFoldDB" id="W6ZAX4"/>
<feature type="compositionally biased region" description="Basic residues" evidence="1">
    <location>
        <begin position="119"/>
        <end position="128"/>
    </location>
</feature>
<reference evidence="2 3" key="1">
    <citation type="journal article" date="2013" name="PLoS Genet.">
        <title>Comparative genome structure, secondary metabolite, and effector coding capacity across Cochliobolus pathogens.</title>
        <authorList>
            <person name="Condon B.J."/>
            <person name="Leng Y."/>
            <person name="Wu D."/>
            <person name="Bushley K.E."/>
            <person name="Ohm R.A."/>
            <person name="Otillar R."/>
            <person name="Martin J."/>
            <person name="Schackwitz W."/>
            <person name="Grimwood J."/>
            <person name="MohdZainudin N."/>
            <person name="Xue C."/>
            <person name="Wang R."/>
            <person name="Manning V.A."/>
            <person name="Dhillon B."/>
            <person name="Tu Z.J."/>
            <person name="Steffenson B.J."/>
            <person name="Salamov A."/>
            <person name="Sun H."/>
            <person name="Lowry S."/>
            <person name="LaButti K."/>
            <person name="Han J."/>
            <person name="Copeland A."/>
            <person name="Lindquist E."/>
            <person name="Barry K."/>
            <person name="Schmutz J."/>
            <person name="Baker S.E."/>
            <person name="Ciuffetti L.M."/>
            <person name="Grigoriev I.V."/>
            <person name="Zhong S."/>
            <person name="Turgeon B.G."/>
        </authorList>
    </citation>
    <scope>NUCLEOTIDE SEQUENCE [LARGE SCALE GENOMIC DNA]</scope>
    <source>
        <strain evidence="2 3">ATCC 44560</strain>
    </source>
</reference>
<organism evidence="2 3">
    <name type="scientific">Bipolaris oryzae ATCC 44560</name>
    <dbReference type="NCBI Taxonomy" id="930090"/>
    <lineage>
        <taxon>Eukaryota</taxon>
        <taxon>Fungi</taxon>
        <taxon>Dikarya</taxon>
        <taxon>Ascomycota</taxon>
        <taxon>Pezizomycotina</taxon>
        <taxon>Dothideomycetes</taxon>
        <taxon>Pleosporomycetidae</taxon>
        <taxon>Pleosporales</taxon>
        <taxon>Pleosporineae</taxon>
        <taxon>Pleosporaceae</taxon>
        <taxon>Bipolaris</taxon>
    </lineage>
</organism>
<evidence type="ECO:0000256" key="1">
    <source>
        <dbReference type="SAM" id="MobiDB-lite"/>
    </source>
</evidence>
<evidence type="ECO:0000313" key="2">
    <source>
        <dbReference type="EMBL" id="EUC44619.1"/>
    </source>
</evidence>
<feature type="region of interest" description="Disordered" evidence="1">
    <location>
        <begin position="108"/>
        <end position="149"/>
    </location>
</feature>
<feature type="compositionally biased region" description="Polar residues" evidence="1">
    <location>
        <begin position="197"/>
        <end position="218"/>
    </location>
</feature>
<feature type="region of interest" description="Disordered" evidence="1">
    <location>
        <begin position="179"/>
        <end position="224"/>
    </location>
</feature>
<dbReference type="GeneID" id="19121053"/>